<dbReference type="InterPro" id="IPR046960">
    <property type="entry name" value="PPR_At4g14850-like_plant"/>
</dbReference>
<dbReference type="GO" id="GO:0009451">
    <property type="term" value="P:RNA modification"/>
    <property type="evidence" value="ECO:0007669"/>
    <property type="project" value="InterPro"/>
</dbReference>
<dbReference type="EMBL" id="AYRZ02000009">
    <property type="protein sequence ID" value="PHT72551.1"/>
    <property type="molecule type" value="Genomic_DNA"/>
</dbReference>
<protein>
    <submittedName>
        <fullName evidence="2">Uncharacterized protein</fullName>
    </submittedName>
</protein>
<evidence type="ECO:0000256" key="1">
    <source>
        <dbReference type="ARBA" id="ARBA00022737"/>
    </source>
</evidence>
<dbReference type="STRING" id="4072.A0A2G2YSE3"/>
<name>A0A2G2YSE3_CAPAN</name>
<dbReference type="PANTHER" id="PTHR47926:SF347">
    <property type="entry name" value="PENTATRICOPEPTIDE REPEAT-CONTAINING PROTEIN"/>
    <property type="match status" value="1"/>
</dbReference>
<evidence type="ECO:0000313" key="2">
    <source>
        <dbReference type="EMBL" id="PHT72551.1"/>
    </source>
</evidence>
<accession>A0A2G2YSE3</accession>
<dbReference type="SMR" id="A0A2G2YSE3"/>
<evidence type="ECO:0000313" key="3">
    <source>
        <dbReference type="Proteomes" id="UP000222542"/>
    </source>
</evidence>
<reference evidence="2 3" key="2">
    <citation type="journal article" date="2017" name="Genome Biol.">
        <title>New reference genome sequences of hot pepper reveal the massive evolution of plant disease-resistance genes by retroduplication.</title>
        <authorList>
            <person name="Kim S."/>
            <person name="Park J."/>
            <person name="Yeom S.I."/>
            <person name="Kim Y.M."/>
            <person name="Seo E."/>
            <person name="Kim K.T."/>
            <person name="Kim M.S."/>
            <person name="Lee J.M."/>
            <person name="Cheong K."/>
            <person name="Shin H.S."/>
            <person name="Kim S.B."/>
            <person name="Han K."/>
            <person name="Lee J."/>
            <person name="Park M."/>
            <person name="Lee H.A."/>
            <person name="Lee H.Y."/>
            <person name="Lee Y."/>
            <person name="Oh S."/>
            <person name="Lee J.H."/>
            <person name="Choi E."/>
            <person name="Choi E."/>
            <person name="Lee S.E."/>
            <person name="Jeon J."/>
            <person name="Kim H."/>
            <person name="Choi G."/>
            <person name="Song H."/>
            <person name="Lee J."/>
            <person name="Lee S.C."/>
            <person name="Kwon J.K."/>
            <person name="Lee H.Y."/>
            <person name="Koo N."/>
            <person name="Hong Y."/>
            <person name="Kim R.W."/>
            <person name="Kang W.H."/>
            <person name="Huh J.H."/>
            <person name="Kang B.C."/>
            <person name="Yang T.J."/>
            <person name="Lee Y.H."/>
            <person name="Bennetzen J.L."/>
            <person name="Choi D."/>
        </authorList>
    </citation>
    <scope>NUCLEOTIDE SEQUENCE [LARGE SCALE GENOMIC DNA]</scope>
    <source>
        <strain evidence="3">cv. CM334</strain>
    </source>
</reference>
<dbReference type="Proteomes" id="UP000222542">
    <property type="component" value="Unassembled WGS sequence"/>
</dbReference>
<dbReference type="Gene3D" id="1.25.40.10">
    <property type="entry name" value="Tetratricopeptide repeat domain"/>
    <property type="match status" value="1"/>
</dbReference>
<dbReference type="InterPro" id="IPR002885">
    <property type="entry name" value="PPR_rpt"/>
</dbReference>
<proteinExistence type="predicted"/>
<dbReference type="AlphaFoldDB" id="A0A2G2YSE3"/>
<keyword evidence="1" id="KW-0677">Repeat</keyword>
<comment type="caution">
    <text evidence="2">The sequence shown here is derived from an EMBL/GenBank/DDBJ whole genome shotgun (WGS) entry which is preliminary data.</text>
</comment>
<keyword evidence="3" id="KW-1185">Reference proteome</keyword>
<dbReference type="InterPro" id="IPR011990">
    <property type="entry name" value="TPR-like_helical_dom_sf"/>
</dbReference>
<gene>
    <name evidence="2" type="ORF">T459_23336</name>
</gene>
<dbReference type="PANTHER" id="PTHR47926">
    <property type="entry name" value="PENTATRICOPEPTIDE REPEAT-CONTAINING PROTEIN"/>
    <property type="match status" value="1"/>
</dbReference>
<reference evidence="2 3" key="1">
    <citation type="journal article" date="2014" name="Nat. Genet.">
        <title>Genome sequence of the hot pepper provides insights into the evolution of pungency in Capsicum species.</title>
        <authorList>
            <person name="Kim S."/>
            <person name="Park M."/>
            <person name="Yeom S.I."/>
            <person name="Kim Y.M."/>
            <person name="Lee J.M."/>
            <person name="Lee H.A."/>
            <person name="Seo E."/>
            <person name="Choi J."/>
            <person name="Cheong K."/>
            <person name="Kim K.T."/>
            <person name="Jung K."/>
            <person name="Lee G.W."/>
            <person name="Oh S.K."/>
            <person name="Bae C."/>
            <person name="Kim S.B."/>
            <person name="Lee H.Y."/>
            <person name="Kim S.Y."/>
            <person name="Kim M.S."/>
            <person name="Kang B.C."/>
            <person name="Jo Y.D."/>
            <person name="Yang H.B."/>
            <person name="Jeong H.J."/>
            <person name="Kang W.H."/>
            <person name="Kwon J.K."/>
            <person name="Shin C."/>
            <person name="Lim J.Y."/>
            <person name="Park J.H."/>
            <person name="Huh J.H."/>
            <person name="Kim J.S."/>
            <person name="Kim B.D."/>
            <person name="Cohen O."/>
            <person name="Paran I."/>
            <person name="Suh M.C."/>
            <person name="Lee S.B."/>
            <person name="Kim Y.K."/>
            <person name="Shin Y."/>
            <person name="Noh S.J."/>
            <person name="Park J."/>
            <person name="Seo Y.S."/>
            <person name="Kwon S.Y."/>
            <person name="Kim H.A."/>
            <person name="Park J.M."/>
            <person name="Kim H.J."/>
            <person name="Choi S.B."/>
            <person name="Bosland P.W."/>
            <person name="Reeves G."/>
            <person name="Jo S.H."/>
            <person name="Lee B.W."/>
            <person name="Cho H.T."/>
            <person name="Choi H.S."/>
            <person name="Lee M.S."/>
            <person name="Yu Y."/>
            <person name="Do Choi Y."/>
            <person name="Park B.S."/>
            <person name="van Deynze A."/>
            <person name="Ashrafi H."/>
            <person name="Hill T."/>
            <person name="Kim W.T."/>
            <person name="Pai H.S."/>
            <person name="Ahn H.K."/>
            <person name="Yeam I."/>
            <person name="Giovannoni J.J."/>
            <person name="Rose J.K."/>
            <person name="Sorensen I."/>
            <person name="Lee S.J."/>
            <person name="Kim R.W."/>
            <person name="Choi I.Y."/>
            <person name="Choi B.S."/>
            <person name="Lim J.S."/>
            <person name="Lee Y.H."/>
            <person name="Choi D."/>
        </authorList>
    </citation>
    <scope>NUCLEOTIDE SEQUENCE [LARGE SCALE GENOMIC DNA]</scope>
    <source>
        <strain evidence="3">cv. CM334</strain>
    </source>
</reference>
<sequence>MDLPSKSLKLFQRMANEEAIWFDAQRKRYTCVIDLLGRNGRLGEAWHLVEGIEDNHLSDGCSTGAIWAALLGACQLYEIVEIGKKVAEKMMEKEKQISTAFVALSNVYASAGCGMKCTT</sequence>
<organism evidence="2 3">
    <name type="scientific">Capsicum annuum</name>
    <name type="common">Capsicum pepper</name>
    <dbReference type="NCBI Taxonomy" id="4072"/>
    <lineage>
        <taxon>Eukaryota</taxon>
        <taxon>Viridiplantae</taxon>
        <taxon>Streptophyta</taxon>
        <taxon>Embryophyta</taxon>
        <taxon>Tracheophyta</taxon>
        <taxon>Spermatophyta</taxon>
        <taxon>Magnoliopsida</taxon>
        <taxon>eudicotyledons</taxon>
        <taxon>Gunneridae</taxon>
        <taxon>Pentapetalae</taxon>
        <taxon>asterids</taxon>
        <taxon>lamiids</taxon>
        <taxon>Solanales</taxon>
        <taxon>Solanaceae</taxon>
        <taxon>Solanoideae</taxon>
        <taxon>Capsiceae</taxon>
        <taxon>Capsicum</taxon>
    </lineage>
</organism>
<dbReference type="Gramene" id="PHT72551">
    <property type="protein sequence ID" value="PHT72551"/>
    <property type="gene ID" value="T459_23336"/>
</dbReference>
<dbReference type="NCBIfam" id="TIGR00756">
    <property type="entry name" value="PPR"/>
    <property type="match status" value="1"/>
</dbReference>
<dbReference type="GO" id="GO:0003723">
    <property type="term" value="F:RNA binding"/>
    <property type="evidence" value="ECO:0007669"/>
    <property type="project" value="InterPro"/>
</dbReference>